<evidence type="ECO:0000256" key="1">
    <source>
        <dbReference type="PROSITE-ProRule" id="PRU00703"/>
    </source>
</evidence>
<dbReference type="Pfam" id="PF00571">
    <property type="entry name" value="CBS"/>
    <property type="match status" value="2"/>
</dbReference>
<evidence type="ECO:0000313" key="4">
    <source>
        <dbReference type="EMBL" id="TBW22129.1"/>
    </source>
</evidence>
<dbReference type="OrthoDB" id="9764830at2"/>
<dbReference type="PANTHER" id="PTHR43773:SF1">
    <property type="entry name" value="MAGNESIUM TRANSPORTER MGTE"/>
    <property type="match status" value="1"/>
</dbReference>
<dbReference type="Pfam" id="PF03448">
    <property type="entry name" value="MgtE_N"/>
    <property type="match status" value="1"/>
</dbReference>
<keyword evidence="5" id="KW-1185">Reference proteome</keyword>
<name>A0A4Q9V0F1_9ACTO</name>
<dbReference type="InterPro" id="IPR046342">
    <property type="entry name" value="CBS_dom_sf"/>
</dbReference>
<dbReference type="InterPro" id="IPR011033">
    <property type="entry name" value="PRC_barrel-like_sf"/>
</dbReference>
<dbReference type="AlphaFoldDB" id="A0A4Q9V0F1"/>
<protein>
    <submittedName>
        <fullName evidence="4">Magnesium transporter</fullName>
    </submittedName>
</protein>
<dbReference type="Pfam" id="PF26205">
    <property type="entry name" value="SH3_actinomycetes"/>
    <property type="match status" value="1"/>
</dbReference>
<sequence>MSKHATNSRIFVGRLAGTDVFDPIGDRVGKVKDVVVVFRLKHEPLAVGLVVEVAAKRRVFVPLTRVMAIENGQVITTGLVNIRRFSQRPVETMVVGEILDREVVFKDGSGVALVEDVAIEMTRSREWRLTQLYVRMKRGYKDAGNTLIVPINEVTGLASKIANQAANALIAQLDDLKAPDVADVLRELPDDRVLAVANQLSDDRLADVLEELGDEDRVAIVSGLDVDRAAEVLEIMQPDDAADLVADLPTMQAEMLLSKMEPDEADDVRRLMSYGERTAGGLMTTEPIVLPPDATVATALAHARRADIPPALATMVFVCRPPLETPTGRFLGVVHLQRALREPPSTMLGSIVDNDVEPLEPTDGIGTVTRLLATYNLTAIPVLDEGQLIGAVSVDDVLDHLLPEHWREYDETLLDQTVNENYDSDTEELEERAAEAENREAQLPREGEPLPASTDEMRGEVG</sequence>
<gene>
    <name evidence="4" type="ORF">EZJ44_04700</name>
</gene>
<dbReference type="GO" id="GO:0016020">
    <property type="term" value="C:membrane"/>
    <property type="evidence" value="ECO:0007669"/>
    <property type="project" value="InterPro"/>
</dbReference>
<evidence type="ECO:0000313" key="5">
    <source>
        <dbReference type="Proteomes" id="UP000293036"/>
    </source>
</evidence>
<dbReference type="SUPFAM" id="SSF50346">
    <property type="entry name" value="PRC-barrel domain"/>
    <property type="match status" value="1"/>
</dbReference>
<dbReference type="RefSeq" id="WP_131280726.1">
    <property type="nucleotide sequence ID" value="NZ_JBHSLR010000009.1"/>
</dbReference>
<dbReference type="InterPro" id="IPR058838">
    <property type="entry name" value="SH3_actinomycetes"/>
</dbReference>
<dbReference type="SMART" id="SM00924">
    <property type="entry name" value="MgtE_N"/>
    <property type="match status" value="1"/>
</dbReference>
<dbReference type="SUPFAM" id="SSF54631">
    <property type="entry name" value="CBS-domain pair"/>
    <property type="match status" value="1"/>
</dbReference>
<dbReference type="InterPro" id="IPR006669">
    <property type="entry name" value="MgtE_transporter"/>
</dbReference>
<feature type="compositionally biased region" description="Basic and acidic residues" evidence="2">
    <location>
        <begin position="431"/>
        <end position="448"/>
    </location>
</feature>
<evidence type="ECO:0000256" key="2">
    <source>
        <dbReference type="SAM" id="MobiDB-lite"/>
    </source>
</evidence>
<proteinExistence type="predicted"/>
<comment type="caution">
    <text evidence="4">The sequence shown here is derived from an EMBL/GenBank/DDBJ whole genome shotgun (WGS) entry which is preliminary data.</text>
</comment>
<organism evidence="4 5">
    <name type="scientific">Arcanobacterium bovis</name>
    <dbReference type="NCBI Taxonomy" id="2529275"/>
    <lineage>
        <taxon>Bacteria</taxon>
        <taxon>Bacillati</taxon>
        <taxon>Actinomycetota</taxon>
        <taxon>Actinomycetes</taxon>
        <taxon>Actinomycetales</taxon>
        <taxon>Actinomycetaceae</taxon>
        <taxon>Arcanobacterium</taxon>
    </lineage>
</organism>
<dbReference type="InterPro" id="IPR006668">
    <property type="entry name" value="Mg_transptr_MgtE_intracell_dom"/>
</dbReference>
<dbReference type="InterPro" id="IPR038076">
    <property type="entry name" value="MgtE_N_sf"/>
</dbReference>
<dbReference type="CDD" id="cd04606">
    <property type="entry name" value="CBS_pair_Mg_transporter"/>
    <property type="match status" value="1"/>
</dbReference>
<feature type="domain" description="CBS" evidence="3">
    <location>
        <begin position="352"/>
        <end position="408"/>
    </location>
</feature>
<dbReference type="SUPFAM" id="SSF158791">
    <property type="entry name" value="MgtE N-terminal domain-like"/>
    <property type="match status" value="1"/>
</dbReference>
<dbReference type="InterPro" id="IPR000644">
    <property type="entry name" value="CBS_dom"/>
</dbReference>
<accession>A0A4Q9V0F1</accession>
<feature type="region of interest" description="Disordered" evidence="2">
    <location>
        <begin position="421"/>
        <end position="462"/>
    </location>
</feature>
<dbReference type="Gene3D" id="1.25.60.10">
    <property type="entry name" value="MgtE N-terminal domain-like"/>
    <property type="match status" value="1"/>
</dbReference>
<dbReference type="PANTHER" id="PTHR43773">
    <property type="entry name" value="MAGNESIUM TRANSPORTER MGTE"/>
    <property type="match status" value="1"/>
</dbReference>
<dbReference type="Proteomes" id="UP000293036">
    <property type="component" value="Unassembled WGS sequence"/>
</dbReference>
<dbReference type="GO" id="GO:0015095">
    <property type="term" value="F:magnesium ion transmembrane transporter activity"/>
    <property type="evidence" value="ECO:0007669"/>
    <property type="project" value="InterPro"/>
</dbReference>
<keyword evidence="1" id="KW-0129">CBS domain</keyword>
<dbReference type="PROSITE" id="PS51371">
    <property type="entry name" value="CBS"/>
    <property type="match status" value="1"/>
</dbReference>
<dbReference type="EMBL" id="SJDT01000003">
    <property type="protein sequence ID" value="TBW22129.1"/>
    <property type="molecule type" value="Genomic_DNA"/>
</dbReference>
<reference evidence="4 5" key="1">
    <citation type="submission" date="2019-02" db="EMBL/GenBank/DDBJ databases">
        <title>Arcanobacterium bovis sp. nov., isolated from the milk of a cow with mastitis.</title>
        <authorList>
            <person name="Sammra O."/>
            <person name="Foster G."/>
            <person name="Hassan A."/>
            <person name="Alssahen M."/>
            <person name="Laemmler C."/>
            <person name="Borowiak M."/>
            <person name="Malorny B."/>
            <person name="Abdulmawjood A."/>
        </authorList>
    </citation>
    <scope>NUCLEOTIDE SEQUENCE [LARGE SCALE GENOMIC DNA]</scope>
    <source>
        <strain evidence="4 5">C605018/01/1</strain>
    </source>
</reference>
<dbReference type="Gene3D" id="3.10.580.10">
    <property type="entry name" value="CBS-domain"/>
    <property type="match status" value="1"/>
</dbReference>
<evidence type="ECO:0000259" key="3">
    <source>
        <dbReference type="PROSITE" id="PS51371"/>
    </source>
</evidence>